<dbReference type="PROSITE" id="PS50837">
    <property type="entry name" value="NACHT"/>
    <property type="match status" value="1"/>
</dbReference>
<dbReference type="InterPro" id="IPR027417">
    <property type="entry name" value="P-loop_NTPase"/>
</dbReference>
<dbReference type="Proteomes" id="UP000059188">
    <property type="component" value="Unassembled WGS sequence"/>
</dbReference>
<dbReference type="SUPFAM" id="SSF52540">
    <property type="entry name" value="P-loop containing nucleoside triphosphate hydrolases"/>
    <property type="match status" value="1"/>
</dbReference>
<dbReference type="InterPro" id="IPR007111">
    <property type="entry name" value="NACHT_NTPase"/>
</dbReference>
<dbReference type="SUPFAM" id="SSF50969">
    <property type="entry name" value="YVTN repeat-like/Quinoprotein amine dehydrogenase"/>
    <property type="match status" value="1"/>
</dbReference>
<dbReference type="PANTHER" id="PTHR19879:SF9">
    <property type="entry name" value="TRANSCRIPTION INITIATION FACTOR TFIID SUBUNIT 5"/>
    <property type="match status" value="1"/>
</dbReference>
<feature type="repeat" description="WD" evidence="3">
    <location>
        <begin position="1045"/>
        <end position="1077"/>
    </location>
</feature>
<feature type="region of interest" description="Disordered" evidence="4">
    <location>
        <begin position="1"/>
        <end position="78"/>
    </location>
</feature>
<feature type="region of interest" description="Disordered" evidence="4">
    <location>
        <begin position="1263"/>
        <end position="1285"/>
    </location>
</feature>
<accession>A0A0B7FD92</accession>
<feature type="repeat" description="WD" evidence="3">
    <location>
        <begin position="871"/>
        <end position="912"/>
    </location>
</feature>
<evidence type="ECO:0000313" key="6">
    <source>
        <dbReference type="EMBL" id="CEL54182.1"/>
    </source>
</evidence>
<dbReference type="Gene3D" id="3.40.50.300">
    <property type="entry name" value="P-loop containing nucleotide triphosphate hydrolases"/>
    <property type="match status" value="1"/>
</dbReference>
<dbReference type="PROSITE" id="PS50294">
    <property type="entry name" value="WD_REPEATS_REGION"/>
    <property type="match status" value="6"/>
</dbReference>
<reference evidence="6 7" key="1">
    <citation type="submission" date="2014-11" db="EMBL/GenBank/DDBJ databases">
        <authorList>
            <person name="Wibberg Daniel"/>
        </authorList>
    </citation>
    <scope>NUCLEOTIDE SEQUENCE [LARGE SCALE GENOMIC DNA]</scope>
    <source>
        <strain evidence="6">Rhizoctonia solani AG1-IB 7/3/14</strain>
    </source>
</reference>
<dbReference type="InterPro" id="IPR011044">
    <property type="entry name" value="Quino_amine_DH_bsu"/>
</dbReference>
<dbReference type="InterPro" id="IPR020472">
    <property type="entry name" value="WD40_PAC1"/>
</dbReference>
<dbReference type="Pfam" id="PF24883">
    <property type="entry name" value="NPHP3_N"/>
    <property type="match status" value="1"/>
</dbReference>
<feature type="repeat" description="WD" evidence="3">
    <location>
        <begin position="1231"/>
        <end position="1272"/>
    </location>
</feature>
<feature type="repeat" description="WD" evidence="3">
    <location>
        <begin position="1002"/>
        <end position="1043"/>
    </location>
</feature>
<keyword evidence="1 3" id="KW-0853">WD repeat</keyword>
<dbReference type="Gene3D" id="2.130.10.10">
    <property type="entry name" value="YVTN repeat-like/Quinoprotein amine dehydrogenase"/>
    <property type="match status" value="3"/>
</dbReference>
<proteinExistence type="predicted"/>
<feature type="compositionally biased region" description="Basic and acidic residues" evidence="4">
    <location>
        <begin position="1"/>
        <end position="11"/>
    </location>
</feature>
<dbReference type="SUPFAM" id="SSF50978">
    <property type="entry name" value="WD40 repeat-like"/>
    <property type="match status" value="1"/>
</dbReference>
<feature type="compositionally biased region" description="Polar residues" evidence="4">
    <location>
        <begin position="40"/>
        <end position="57"/>
    </location>
</feature>
<dbReference type="STRING" id="1108050.A0A0B7FD92"/>
<dbReference type="PROSITE" id="PS50082">
    <property type="entry name" value="WD_REPEATS_2"/>
    <property type="match status" value="7"/>
</dbReference>
<dbReference type="InterPro" id="IPR019775">
    <property type="entry name" value="WD40_repeat_CS"/>
</dbReference>
<evidence type="ECO:0000256" key="2">
    <source>
        <dbReference type="ARBA" id="ARBA00022737"/>
    </source>
</evidence>
<dbReference type="InterPro" id="IPR001680">
    <property type="entry name" value="WD40_rpt"/>
</dbReference>
<evidence type="ECO:0000256" key="1">
    <source>
        <dbReference type="ARBA" id="ARBA00022574"/>
    </source>
</evidence>
<feature type="compositionally biased region" description="Polar residues" evidence="4">
    <location>
        <begin position="69"/>
        <end position="78"/>
    </location>
</feature>
<feature type="domain" description="NACHT" evidence="5">
    <location>
        <begin position="292"/>
        <end position="438"/>
    </location>
</feature>
<feature type="repeat" description="WD" evidence="3">
    <location>
        <begin position="1198"/>
        <end position="1224"/>
    </location>
</feature>
<dbReference type="Pfam" id="PF00400">
    <property type="entry name" value="WD40"/>
    <property type="match status" value="10"/>
</dbReference>
<dbReference type="InterPro" id="IPR015943">
    <property type="entry name" value="WD40/YVTN_repeat-like_dom_sf"/>
</dbReference>
<feature type="repeat" description="WD" evidence="3">
    <location>
        <begin position="1088"/>
        <end position="1120"/>
    </location>
</feature>
<name>A0A0B7FD92_THACB</name>
<evidence type="ECO:0000256" key="4">
    <source>
        <dbReference type="SAM" id="MobiDB-lite"/>
    </source>
</evidence>
<keyword evidence="2" id="KW-0677">Repeat</keyword>
<evidence type="ECO:0000259" key="5">
    <source>
        <dbReference type="PROSITE" id="PS50837"/>
    </source>
</evidence>
<feature type="compositionally biased region" description="Low complexity" evidence="4">
    <location>
        <begin position="25"/>
        <end position="39"/>
    </location>
</feature>
<dbReference type="PANTHER" id="PTHR19879">
    <property type="entry name" value="TRANSCRIPTION INITIATION FACTOR TFIID"/>
    <property type="match status" value="1"/>
</dbReference>
<evidence type="ECO:0000256" key="3">
    <source>
        <dbReference type="PROSITE-ProRule" id="PRU00221"/>
    </source>
</evidence>
<dbReference type="CDD" id="cd00200">
    <property type="entry name" value="WD40"/>
    <property type="match status" value="2"/>
</dbReference>
<evidence type="ECO:0000313" key="7">
    <source>
        <dbReference type="Proteomes" id="UP000059188"/>
    </source>
</evidence>
<gene>
    <name evidence="6" type="ORF">RSOLAG1IB_11580</name>
</gene>
<dbReference type="SMART" id="SM00320">
    <property type="entry name" value="WD40"/>
    <property type="match status" value="10"/>
</dbReference>
<sequence length="1356" mass="149574">MSDSQKNDRGFRASVKHKWNKLFKSPTQSRSSTPTSTSTFEHSLQPTASPLASTLGSPSPPATDHPPLTDTNSLPLETPNHASASLLLEPNNTASQSSAQTVVISALQSLHQIAGVFPPFQSAIGMLIQSVETLEVASKHRNEYDKLISSLISLSKSLTQHLQGSKSIGMSEFVNRITMSIQAQIDIINQKKSCGQGRHLIEAKREQEDVLSAYQEIQALLTQLQLHASMGIWNVIDQQHVDSRLHQMAPSKLAAYNSKLCDDINRRSCTKDTRVQVLAELSRWSLDSDAPNIYWMNGMAGTGKTTIAYTFAETLQANNSLGASFSCTRTEGECRDVAQIIPTIAYQLAHCSTHFRSALIRTLEADSDVTSRAISDQFRRLLVEPLMSVKDVIKARLVVIIDALDECSDPKGVEKILDVLLNTAARLPVKFFVTSRPDPLIQTRVNNQSDQTRSMLVLHEIEKSLVQSDIELYLREELAFMTISSDQLKQLTDRSGCLFIYAATAIRYIRAHGAFVDHEERLKNILDVSPSASRQHEEIDGLYMTVLERALENPILEETERERMRLALWTAVCTCQPVSIETLATLIAVNASKASIYLQSLFSVLHLSRASQTVSTLHASFPDFLFDKRRSGRFHCETSGHNQYLSERCFGIMKQQLRFNICGLKSSFLWDSEVPGLKDRIEQEVPSTLTYATHHWTDHVARSTSSELAHALLEDFLSNRLLFWIEVMNLKQGLKTGIAMLSSLKSWLPLPTEGSATELWKLLNDCWTFLSQFAAGSASKSTPHIYISALAFSHHTSSVYKNYWPRTRQLLTLHGSAIEQSQTSLLATWNMHSRPLSLAFSSDASRFAVGFEDGTVSILDAHTGVPVLGPFNEHTDFVRSVALSPDGSLLASCSDDRTVIVRDAYTGARLFDTLQGHEDWVMSVYFSPDSRNILSGSRDRTTRMWDSRTGKIMPNSVKHHPHAVNCAAYSPDGKLIACGLNSDECPMIVYSASTGEPISGGFDAHHPPVESVTFSPDGKSVVTGHTSGDICVWSVQDGVLTHGPLKAHKDRIKSVRFSPTGNSLVTASDDRSVYVWDPHNGYDDPCLLGTHQDWVYSAMFSPDGTRILSCSSDRTVKVWNTLHSLSPDNAPWNTPSKPVWSVTFSPDGSRIAAASADHAIYIFSPHDATPALDPLVAHTDAIRSVTFSADGRYIASGVVLSPDGTHILSGSDDRTVRVWRVKDGAPACDPLVGHQGWVMSVGCSPDGASIVSGSRDSTVRVWKAPRGHDESSPSGPTPAPLDERKPHEKIFNGLKMSDDGWVENGNSQRLFWVPTDMVKLFPTPETEYTIGGGGVLRADYSAPPFLGDEWHRCYEG</sequence>
<dbReference type="InterPro" id="IPR056884">
    <property type="entry name" value="NPHP3-like_N"/>
</dbReference>
<dbReference type="EMBL" id="LN679249">
    <property type="protein sequence ID" value="CEL54182.1"/>
    <property type="molecule type" value="Genomic_DNA"/>
</dbReference>
<organism evidence="6 7">
    <name type="scientific">Thanatephorus cucumeris (strain AG1-IB / isolate 7/3/14)</name>
    <name type="common">Lettuce bottom rot fungus</name>
    <name type="synonym">Rhizoctonia solani</name>
    <dbReference type="NCBI Taxonomy" id="1108050"/>
    <lineage>
        <taxon>Eukaryota</taxon>
        <taxon>Fungi</taxon>
        <taxon>Dikarya</taxon>
        <taxon>Basidiomycota</taxon>
        <taxon>Agaricomycotina</taxon>
        <taxon>Agaricomycetes</taxon>
        <taxon>Cantharellales</taxon>
        <taxon>Ceratobasidiaceae</taxon>
        <taxon>Rhizoctonia</taxon>
        <taxon>Rhizoctonia solani AG-1</taxon>
    </lineage>
</organism>
<dbReference type="InterPro" id="IPR036322">
    <property type="entry name" value="WD40_repeat_dom_sf"/>
</dbReference>
<dbReference type="PROSITE" id="PS00678">
    <property type="entry name" value="WD_REPEATS_1"/>
    <property type="match status" value="1"/>
</dbReference>
<dbReference type="PRINTS" id="PR00320">
    <property type="entry name" value="GPROTEINBRPT"/>
</dbReference>
<protein>
    <submittedName>
        <fullName evidence="6">Vegetative incompatibility protein HET-E-1</fullName>
    </submittedName>
</protein>
<feature type="repeat" description="WD" evidence="3">
    <location>
        <begin position="914"/>
        <end position="955"/>
    </location>
</feature>
<keyword evidence="7" id="KW-1185">Reference proteome</keyword>